<dbReference type="GO" id="GO:0005509">
    <property type="term" value="F:calcium ion binding"/>
    <property type="evidence" value="ECO:0007669"/>
    <property type="project" value="InterPro"/>
</dbReference>
<evidence type="ECO:0000313" key="6">
    <source>
        <dbReference type="EMBL" id="CAI4011321.1"/>
    </source>
</evidence>
<evidence type="ECO:0000256" key="2">
    <source>
        <dbReference type="ARBA" id="ARBA00022737"/>
    </source>
</evidence>
<reference evidence="7 8" key="2">
    <citation type="submission" date="2024-05" db="EMBL/GenBank/DDBJ databases">
        <authorList>
            <person name="Chen Y."/>
            <person name="Shah S."/>
            <person name="Dougan E. K."/>
            <person name="Thang M."/>
            <person name="Chan C."/>
        </authorList>
    </citation>
    <scope>NUCLEOTIDE SEQUENCE [LARGE SCALE GENOMIC DNA]</scope>
</reference>
<dbReference type="PANTHER" id="PTHR34524">
    <property type="entry name" value="CALCYPHOSIN"/>
    <property type="match status" value="1"/>
</dbReference>
<proteinExistence type="predicted"/>
<name>A0A9P1GET1_9DINO</name>
<evidence type="ECO:0000256" key="4">
    <source>
        <dbReference type="SAM" id="Phobius"/>
    </source>
</evidence>
<dbReference type="InterPro" id="IPR002048">
    <property type="entry name" value="EF_hand_dom"/>
</dbReference>
<dbReference type="AlphaFoldDB" id="A0A9P1GET1"/>
<reference evidence="6" key="1">
    <citation type="submission" date="2022-10" db="EMBL/GenBank/DDBJ databases">
        <authorList>
            <person name="Chen Y."/>
            <person name="Dougan E. K."/>
            <person name="Chan C."/>
            <person name="Rhodes N."/>
            <person name="Thang M."/>
        </authorList>
    </citation>
    <scope>NUCLEOTIDE SEQUENCE</scope>
</reference>
<accession>A0A9P1GET1</accession>
<comment type="caution">
    <text evidence="6">The sequence shown here is derived from an EMBL/GenBank/DDBJ whole genome shotgun (WGS) entry which is preliminary data.</text>
</comment>
<keyword evidence="4" id="KW-0812">Transmembrane</keyword>
<dbReference type="InterPro" id="IPR018247">
    <property type="entry name" value="EF_Hand_1_Ca_BS"/>
</dbReference>
<evidence type="ECO:0000313" key="8">
    <source>
        <dbReference type="Proteomes" id="UP001152797"/>
    </source>
</evidence>
<feature type="transmembrane region" description="Helical" evidence="4">
    <location>
        <begin position="422"/>
        <end position="443"/>
    </location>
</feature>
<keyword evidence="4" id="KW-0472">Membrane</keyword>
<keyword evidence="8" id="KW-1185">Reference proteome</keyword>
<dbReference type="PROSITE" id="PS00018">
    <property type="entry name" value="EF_HAND_1"/>
    <property type="match status" value="1"/>
</dbReference>
<dbReference type="Pfam" id="PF13499">
    <property type="entry name" value="EF-hand_7"/>
    <property type="match status" value="1"/>
</dbReference>
<keyword evidence="1" id="KW-0479">Metal-binding</keyword>
<keyword evidence="3" id="KW-0106">Calcium</keyword>
<dbReference type="InterPro" id="IPR051581">
    <property type="entry name" value="Ca-bind"/>
</dbReference>
<sequence>MSEIEDDGGMALGLAEKFSRDWVAVQSSSSGSPSATMGSAAFCTMVARTDQFLVAQAAKTLLLSPEQLRSLYSEKFKRFDQDNSSTMDLNEFRHLLREKFQQRSVEVSEDLVQKIWKDLDPSHSGAVNFTEFCRWYFSTIGWGSLQSTANSLGRSTEEIARLYYGKFKDFDAGQSGTMEMNEFRTLLQRVLGREVQEHVFTTLWNDLDRDGTGSATFHDFSKWYFQWMSDRPSMDMPQFNRYEYDQFQNKGCAVGSFALKDGMPSADSAMACKQTCSNDPRCDIVEYVTSNGHCQKRHFYGVITKGASGLPNKIFLKDVPGTNLYMKLAPAEDPPAFQWQEVMGILTPEQGNLLMQDSPHTISYGDCRDLCARSRFCNCFAYSSVSTICNRYIDCQSSQLVPDSEYKVYFKVASLADDSTPWWSLGWWILMAIALIGCFCLGARYRRKKASSSWSQWDEQ</sequence>
<keyword evidence="4" id="KW-1133">Transmembrane helix</keyword>
<organism evidence="6">
    <name type="scientific">Cladocopium goreaui</name>
    <dbReference type="NCBI Taxonomy" id="2562237"/>
    <lineage>
        <taxon>Eukaryota</taxon>
        <taxon>Sar</taxon>
        <taxon>Alveolata</taxon>
        <taxon>Dinophyceae</taxon>
        <taxon>Suessiales</taxon>
        <taxon>Symbiodiniaceae</taxon>
        <taxon>Cladocopium</taxon>
    </lineage>
</organism>
<evidence type="ECO:0000256" key="3">
    <source>
        <dbReference type="ARBA" id="ARBA00022837"/>
    </source>
</evidence>
<dbReference type="SMART" id="SM00054">
    <property type="entry name" value="EFh"/>
    <property type="match status" value="3"/>
</dbReference>
<dbReference type="Gene3D" id="1.10.238.10">
    <property type="entry name" value="EF-hand"/>
    <property type="match status" value="2"/>
</dbReference>
<dbReference type="InterPro" id="IPR011992">
    <property type="entry name" value="EF-hand-dom_pair"/>
</dbReference>
<dbReference type="OrthoDB" id="191686at2759"/>
<dbReference type="PANTHER" id="PTHR34524:SF6">
    <property type="entry name" value="CALCYPHOSINE LIKE"/>
    <property type="match status" value="1"/>
</dbReference>
<dbReference type="SUPFAM" id="SSF47473">
    <property type="entry name" value="EF-hand"/>
    <property type="match status" value="1"/>
</dbReference>
<feature type="domain" description="EF-hand" evidence="5">
    <location>
        <begin position="67"/>
        <end position="102"/>
    </location>
</feature>
<dbReference type="PROSITE" id="PS50222">
    <property type="entry name" value="EF_HAND_2"/>
    <property type="match status" value="3"/>
</dbReference>
<feature type="domain" description="EF-hand" evidence="5">
    <location>
        <begin position="107"/>
        <end position="142"/>
    </location>
</feature>
<evidence type="ECO:0000256" key="1">
    <source>
        <dbReference type="ARBA" id="ARBA00022723"/>
    </source>
</evidence>
<dbReference type="EMBL" id="CAMXCT020005079">
    <property type="protein sequence ID" value="CAL1164696.1"/>
    <property type="molecule type" value="Genomic_DNA"/>
</dbReference>
<evidence type="ECO:0000259" key="5">
    <source>
        <dbReference type="PROSITE" id="PS50222"/>
    </source>
</evidence>
<feature type="domain" description="EF-hand" evidence="5">
    <location>
        <begin position="195"/>
        <end position="230"/>
    </location>
</feature>
<dbReference type="EMBL" id="CAMXCT030005079">
    <property type="protein sequence ID" value="CAL4798633.1"/>
    <property type="molecule type" value="Genomic_DNA"/>
</dbReference>
<keyword evidence="2" id="KW-0677">Repeat</keyword>
<evidence type="ECO:0000313" key="7">
    <source>
        <dbReference type="EMBL" id="CAL4798633.1"/>
    </source>
</evidence>
<protein>
    <submittedName>
        <fullName evidence="7">Caltractin (Centrin)</fullName>
    </submittedName>
</protein>
<dbReference type="Proteomes" id="UP001152797">
    <property type="component" value="Unassembled WGS sequence"/>
</dbReference>
<gene>
    <name evidence="6" type="ORF">C1SCF055_LOCUS36499</name>
</gene>
<dbReference type="EMBL" id="CAMXCT010005079">
    <property type="protein sequence ID" value="CAI4011321.1"/>
    <property type="molecule type" value="Genomic_DNA"/>
</dbReference>